<dbReference type="InterPro" id="IPR052408">
    <property type="entry name" value="Exonuclease_MUT-7-like"/>
</dbReference>
<dbReference type="Pfam" id="PF01927">
    <property type="entry name" value="Mut7-C"/>
    <property type="match status" value="2"/>
</dbReference>
<dbReference type="PANTHER" id="PTHR47765:SF2">
    <property type="entry name" value="EXONUCLEASE MUT-7 HOMOLOG"/>
    <property type="match status" value="1"/>
</dbReference>
<feature type="compositionally biased region" description="Polar residues" evidence="4">
    <location>
        <begin position="683"/>
        <end position="692"/>
    </location>
</feature>
<dbReference type="CDD" id="cd06146">
    <property type="entry name" value="mut-7_like_exo"/>
    <property type="match status" value="1"/>
</dbReference>
<dbReference type="Pfam" id="PF01612">
    <property type="entry name" value="DNA_pol_A_exo1"/>
    <property type="match status" value="1"/>
</dbReference>
<dbReference type="GO" id="GO:0006139">
    <property type="term" value="P:nucleobase-containing compound metabolic process"/>
    <property type="evidence" value="ECO:0007669"/>
    <property type="project" value="InterPro"/>
</dbReference>
<proteinExistence type="predicted"/>
<feature type="region of interest" description="Disordered" evidence="4">
    <location>
        <begin position="1"/>
        <end position="22"/>
    </location>
</feature>
<evidence type="ECO:0000256" key="3">
    <source>
        <dbReference type="ARBA" id="ARBA00022839"/>
    </source>
</evidence>
<evidence type="ECO:0000313" key="6">
    <source>
        <dbReference type="Proteomes" id="UP000008820"/>
    </source>
</evidence>
<evidence type="ECO:0000256" key="4">
    <source>
        <dbReference type="SAM" id="MobiDB-lite"/>
    </source>
</evidence>
<sequence length="944" mass="109357">MSKSNNVAPPCRQDQLGFVPAGYDSDNNSEDEMLMVMPNASTSSGESGRCFDDERIKIVPHIGWRAGIGDRDFDIELDENIANWFEGFRDSFKTFKKGPLISQRLQMFYMNTRNPYEWSLKLFANCPDHNSPKSNSLAYTVLEEMRNFKKHYNLGTDQLVDDNLRMVAFNFVAKQGHCLLFRMVVDIFEFLQCRDLFIPKVREMIARKQYKEAGQIAIDLELFEEFDEHDFVMPLFMQDKISIAEDYLNKAERLQGPVVQLLDSFFDKRQSVESHCSRYITEHEVTDVYYSKLHQKPLSKLVQRLAKNYNIPRQFTPNVNKMKNFGALQFLVHKRYYEKSLNKDSWDEMVRDTVSETDRELQLELVCLCSNFNDQPEAAKWAFHYQLKRSDLPLLVQDYILEQEGNKQAPRTDFDDEQWDAPDSEPAHTLRLDESHVHLVDSKDKFYAMLSDLCRQSMIAFDSEWKPTFGGANEVSLIQLATWDDVYMIDVMVSQLEPLDWAALAKNVFNRDDVLKLSFAPSTDISMFQKALPSFNVMYSSQSTSAILDLQLLWRHVERFDSFRFPYHEESVNQNLANLVRLCLGKKLDKSNQFSNWAQRPLRKEQLRYAALDAFCLLEIYDAIEKQLTHIQLDPNEILNALLNDVRPPSDSGTRRAGRQDGSSGSRRNHRDKYNKRHAYAEDSNSGNSSRAHQNRTKSKGAGLREQQTFEGPNTKSVLVSEVRFVCDRMLEGLAKMLRRFGIDTVAIRNEKGDRCVFVAHQDGRYVLTRGTNFHKYCEFLPPGHCYNVSNDRVEDQLLEVLRYYKVVIRQENIFSRCQLCNCGRFLSATPEDVHRLKNSTPMPTNYRDIHRRDPPNSTTSSTTDSRMKLDRSWILDTLEERHHSSGRTDADVPIDIGYVNDSVIANVDVFYICDGCGRCYWDGSHLDNILAGKLADLLSLKYD</sequence>
<accession>A0A7N4YH63</accession>
<dbReference type="InterPro" id="IPR036397">
    <property type="entry name" value="RNaseH_sf"/>
</dbReference>
<feature type="compositionally biased region" description="Basic residues" evidence="4">
    <location>
        <begin position="667"/>
        <end position="678"/>
    </location>
</feature>
<dbReference type="GO" id="GO:0003676">
    <property type="term" value="F:nucleic acid binding"/>
    <property type="evidence" value="ECO:0007669"/>
    <property type="project" value="InterPro"/>
</dbReference>
<feature type="region of interest" description="Disordered" evidence="4">
    <location>
        <begin position="837"/>
        <end position="866"/>
    </location>
</feature>
<dbReference type="SMART" id="SM00474">
    <property type="entry name" value="35EXOc"/>
    <property type="match status" value="1"/>
</dbReference>
<dbReference type="InterPro" id="IPR002782">
    <property type="entry name" value="Mut7-C_RNAse_dom"/>
</dbReference>
<dbReference type="SUPFAM" id="SSF53098">
    <property type="entry name" value="Ribonuclease H-like"/>
    <property type="match status" value="1"/>
</dbReference>
<dbReference type="Gene3D" id="3.30.420.10">
    <property type="entry name" value="Ribonuclease H-like superfamily/Ribonuclease H"/>
    <property type="match status" value="1"/>
</dbReference>
<keyword evidence="3" id="KW-0269">Exonuclease</keyword>
<dbReference type="PANTHER" id="PTHR47765">
    <property type="entry name" value="3'-5' EXONUCLEASE DOMAIN-CONTAINING PROTEIN"/>
    <property type="match status" value="1"/>
</dbReference>
<dbReference type="EnsemblMetazoa" id="AAEL005527-RA">
    <property type="protein sequence ID" value="AAEL005527-PA"/>
    <property type="gene ID" value="AAEL005527"/>
</dbReference>
<name>A0A7N4YH63_AEDAE</name>
<feature type="region of interest" description="Disordered" evidence="4">
    <location>
        <begin position="644"/>
        <end position="710"/>
    </location>
</feature>
<reference evidence="5 6" key="1">
    <citation type="submission" date="2017-06" db="EMBL/GenBank/DDBJ databases">
        <title>Aedes aegypti genome working group (AGWG) sequencing and assembly.</title>
        <authorList>
            <consortium name="Aedes aegypti Genome Working Group (AGWG)"/>
            <person name="Matthews B.J."/>
        </authorList>
    </citation>
    <scope>NUCLEOTIDE SEQUENCE [LARGE SCALE GENOMIC DNA]</scope>
    <source>
        <strain evidence="5 6">LVP_AGWG</strain>
    </source>
</reference>
<protein>
    <submittedName>
        <fullName evidence="5">Uncharacterized protein</fullName>
    </submittedName>
</protein>
<evidence type="ECO:0000256" key="2">
    <source>
        <dbReference type="ARBA" id="ARBA00022801"/>
    </source>
</evidence>
<evidence type="ECO:0000313" key="5">
    <source>
        <dbReference type="EnsemblMetazoa" id="AAEL005527-PA"/>
    </source>
</evidence>
<organism evidence="5 6">
    <name type="scientific">Aedes aegypti</name>
    <name type="common">Yellowfever mosquito</name>
    <name type="synonym">Culex aegypti</name>
    <dbReference type="NCBI Taxonomy" id="7159"/>
    <lineage>
        <taxon>Eukaryota</taxon>
        <taxon>Metazoa</taxon>
        <taxon>Ecdysozoa</taxon>
        <taxon>Arthropoda</taxon>
        <taxon>Hexapoda</taxon>
        <taxon>Insecta</taxon>
        <taxon>Pterygota</taxon>
        <taxon>Neoptera</taxon>
        <taxon>Endopterygota</taxon>
        <taxon>Diptera</taxon>
        <taxon>Nematocera</taxon>
        <taxon>Culicoidea</taxon>
        <taxon>Culicidae</taxon>
        <taxon>Culicinae</taxon>
        <taxon>Aedini</taxon>
        <taxon>Aedes</taxon>
        <taxon>Stegomyia</taxon>
    </lineage>
</organism>
<dbReference type="AlphaFoldDB" id="A0A7N4YH63"/>
<gene>
    <name evidence="5" type="primary">5579811</name>
</gene>
<dbReference type="InterPro" id="IPR012337">
    <property type="entry name" value="RNaseH-like_sf"/>
</dbReference>
<keyword evidence="1" id="KW-0540">Nuclease</keyword>
<reference evidence="5" key="2">
    <citation type="submission" date="2021-01" db="UniProtKB">
        <authorList>
            <consortium name="EnsemblMetazoa"/>
        </authorList>
    </citation>
    <scope>IDENTIFICATION</scope>
    <source>
        <strain evidence="5">LVP_AGWG</strain>
    </source>
</reference>
<dbReference type="GO" id="GO:0008408">
    <property type="term" value="F:3'-5' exonuclease activity"/>
    <property type="evidence" value="ECO:0007669"/>
    <property type="project" value="InterPro"/>
</dbReference>
<keyword evidence="6" id="KW-1185">Reference proteome</keyword>
<dbReference type="InterPro" id="IPR002562">
    <property type="entry name" value="3'-5'_exonuclease_dom"/>
</dbReference>
<dbReference type="InterPro" id="IPR037432">
    <property type="entry name" value="Mut-7_DEDDy_dom"/>
</dbReference>
<evidence type="ECO:0000256" key="1">
    <source>
        <dbReference type="ARBA" id="ARBA00022722"/>
    </source>
</evidence>
<dbReference type="OrthoDB" id="18193at2759"/>
<dbReference type="Proteomes" id="UP000008820">
    <property type="component" value="Chromosome 1"/>
</dbReference>
<keyword evidence="2" id="KW-0378">Hydrolase</keyword>